<keyword evidence="2" id="KW-0067">ATP-binding</keyword>
<feature type="domain" description="Fido" evidence="3">
    <location>
        <begin position="210"/>
        <end position="353"/>
    </location>
</feature>
<protein>
    <submittedName>
        <fullName evidence="4">Fic family protein</fullName>
    </submittedName>
</protein>
<evidence type="ECO:0000256" key="2">
    <source>
        <dbReference type="PIRSR" id="PIRSR640198-2"/>
    </source>
</evidence>
<evidence type="ECO:0000259" key="3">
    <source>
        <dbReference type="PROSITE" id="PS51459"/>
    </source>
</evidence>
<sequence length="420" mass="46580">MAGCGVASCRSWQGRTGQRYASLIGRWRKPRQSISKIQPLRNQRRTEGLPWHGRERSGLVSSCRVLTAILSTMRSTIDQPIPTIMAKSTSGLSPTFGSSVPERFRLGAEAIRLTPEALQKTGRSYRSRPNIPRLRLPWEDNVRVRWNLHTNVIEGSMLLYGQAAIILLGLEATGNEEMIHISRERDVHELIGHDAAVQNLQRHAASGSVLGEDELRAWHRDLLPLHPERGHWKSQPNGVFALDGRFHVFASPEVVPVAMEQHMKAMDSGLRACVECDEDIAAVLARLHIEYLALHPFADGNGRTGRLLLSWLCLRAGYPVPIVPSDVREVYFEAVEMGVKYDDPLPLRTLLAACLIHEMNFAIAAAKGHCDPTFRNAAADPNLPPGTGGPLFSEVLRRARRGPIPLTAAEWEAKVDSQVA</sequence>
<dbReference type="PANTHER" id="PTHR13504:SF38">
    <property type="entry name" value="FIDO DOMAIN-CONTAINING PROTEIN"/>
    <property type="match status" value="1"/>
</dbReference>
<keyword evidence="2" id="KW-0547">Nucleotide-binding</keyword>
<evidence type="ECO:0000256" key="1">
    <source>
        <dbReference type="PIRSR" id="PIRSR640198-1"/>
    </source>
</evidence>
<feature type="binding site" evidence="2">
    <location>
        <begin position="299"/>
        <end position="306"/>
    </location>
    <ligand>
        <name>ATP</name>
        <dbReference type="ChEBI" id="CHEBI:30616"/>
    </ligand>
</feature>
<dbReference type="EMBL" id="VXPY01000079">
    <property type="protein sequence ID" value="MYD90864.1"/>
    <property type="molecule type" value="Genomic_DNA"/>
</dbReference>
<dbReference type="GO" id="GO:0005524">
    <property type="term" value="F:ATP binding"/>
    <property type="evidence" value="ECO:0007669"/>
    <property type="project" value="UniProtKB-KW"/>
</dbReference>
<dbReference type="InterPro" id="IPR003812">
    <property type="entry name" value="Fido"/>
</dbReference>
<gene>
    <name evidence="4" type="ORF">F4Y08_11090</name>
</gene>
<feature type="active site" evidence="1">
    <location>
        <position position="295"/>
    </location>
</feature>
<comment type="caution">
    <text evidence="4">The sequence shown here is derived from an EMBL/GenBank/DDBJ whole genome shotgun (WGS) entry which is preliminary data.</text>
</comment>
<proteinExistence type="predicted"/>
<evidence type="ECO:0000313" key="4">
    <source>
        <dbReference type="EMBL" id="MYD90864.1"/>
    </source>
</evidence>
<organism evidence="4">
    <name type="scientific">Caldilineaceae bacterium SB0662_bin_9</name>
    <dbReference type="NCBI Taxonomy" id="2605258"/>
    <lineage>
        <taxon>Bacteria</taxon>
        <taxon>Bacillati</taxon>
        <taxon>Chloroflexota</taxon>
        <taxon>Caldilineae</taxon>
        <taxon>Caldilineales</taxon>
        <taxon>Caldilineaceae</taxon>
    </lineage>
</organism>
<dbReference type="PROSITE" id="PS51459">
    <property type="entry name" value="FIDO"/>
    <property type="match status" value="1"/>
</dbReference>
<reference evidence="4" key="1">
    <citation type="submission" date="2019-09" db="EMBL/GenBank/DDBJ databases">
        <title>Characterisation of the sponge microbiome using genome-centric metagenomics.</title>
        <authorList>
            <person name="Engelberts J.P."/>
            <person name="Robbins S.J."/>
            <person name="De Goeij J.M."/>
            <person name="Aranda M."/>
            <person name="Bell S.C."/>
            <person name="Webster N.S."/>
        </authorList>
    </citation>
    <scope>NUCLEOTIDE SEQUENCE</scope>
    <source>
        <strain evidence="4">SB0662_bin_9</strain>
    </source>
</reference>
<dbReference type="Pfam" id="PF02661">
    <property type="entry name" value="Fic"/>
    <property type="match status" value="1"/>
</dbReference>
<dbReference type="InterPro" id="IPR036597">
    <property type="entry name" value="Fido-like_dom_sf"/>
</dbReference>
<dbReference type="InterPro" id="IPR040198">
    <property type="entry name" value="Fido_containing"/>
</dbReference>
<name>A0A6B1DWY8_9CHLR</name>
<dbReference type="AlphaFoldDB" id="A0A6B1DWY8"/>
<dbReference type="PANTHER" id="PTHR13504">
    <property type="entry name" value="FIDO DOMAIN-CONTAINING PROTEIN DDB_G0283145"/>
    <property type="match status" value="1"/>
</dbReference>
<accession>A0A6B1DWY8</accession>
<dbReference type="SUPFAM" id="SSF140931">
    <property type="entry name" value="Fic-like"/>
    <property type="match status" value="1"/>
</dbReference>
<dbReference type="Gene3D" id="1.10.3290.10">
    <property type="entry name" value="Fido-like domain"/>
    <property type="match status" value="1"/>
</dbReference>